<dbReference type="InterPro" id="IPR014127">
    <property type="entry name" value="CHP02757"/>
</dbReference>
<gene>
    <name evidence="1" type="ORF">IC230_07280</name>
</gene>
<dbReference type="Pfam" id="PF09674">
    <property type="entry name" value="DUF2400"/>
    <property type="match status" value="1"/>
</dbReference>
<reference evidence="1" key="1">
    <citation type="submission" date="2020-09" db="EMBL/GenBank/DDBJ databases">
        <authorList>
            <person name="Kim M.K."/>
        </authorList>
    </citation>
    <scope>NUCLEOTIDE SEQUENCE</scope>
    <source>
        <strain evidence="1">BT704</strain>
    </source>
</reference>
<accession>A0A927AZL0</accession>
<sequence>MINAELLIKTSSLKDFLDRKADQYNRPSFIERDPISIPHRFSRKQDIELMGFWAAVLAWGQRPVILKKANELVSLMDGAPYDFVRNHEESDLQRFLNFKHRTFNASDALYFLHFFRQYYLTNESLEDAFLPKKELIDSARLASDPAYVVEQGLIAFHDRFCSLTDFFPERTRKHIATPARNSSCKRLLMFLRWMVRQDDRGVDFGIWTRLRPSQLVMPIDVHVNRVSRELGLLTSRNAVPTQPDWKAALALTEVLRAFDPADPVRYDFALFGLGVDGEM</sequence>
<organism evidence="1 2">
    <name type="scientific">Spirosoma validum</name>
    <dbReference type="NCBI Taxonomy" id="2771355"/>
    <lineage>
        <taxon>Bacteria</taxon>
        <taxon>Pseudomonadati</taxon>
        <taxon>Bacteroidota</taxon>
        <taxon>Cytophagia</taxon>
        <taxon>Cytophagales</taxon>
        <taxon>Cytophagaceae</taxon>
        <taxon>Spirosoma</taxon>
    </lineage>
</organism>
<dbReference type="NCBIfam" id="TIGR02757">
    <property type="entry name" value="TIGR02757 family protein"/>
    <property type="match status" value="1"/>
</dbReference>
<evidence type="ECO:0000313" key="2">
    <source>
        <dbReference type="Proteomes" id="UP000653797"/>
    </source>
</evidence>
<dbReference type="RefSeq" id="WP_191038310.1">
    <property type="nucleotide sequence ID" value="NZ_JACXAA010000002.1"/>
</dbReference>
<dbReference type="AlphaFoldDB" id="A0A927AZL0"/>
<keyword evidence="2" id="KW-1185">Reference proteome</keyword>
<proteinExistence type="predicted"/>
<dbReference type="Proteomes" id="UP000653797">
    <property type="component" value="Unassembled WGS sequence"/>
</dbReference>
<dbReference type="EMBL" id="JACXAA010000002">
    <property type="protein sequence ID" value="MBD2752684.1"/>
    <property type="molecule type" value="Genomic_DNA"/>
</dbReference>
<name>A0A927AZL0_9BACT</name>
<protein>
    <submittedName>
        <fullName evidence="1">TIGR02757 family protein</fullName>
    </submittedName>
</protein>
<comment type="caution">
    <text evidence="1">The sequence shown here is derived from an EMBL/GenBank/DDBJ whole genome shotgun (WGS) entry which is preliminary data.</text>
</comment>
<evidence type="ECO:0000313" key="1">
    <source>
        <dbReference type="EMBL" id="MBD2752684.1"/>
    </source>
</evidence>